<dbReference type="AlphaFoldDB" id="A0A2G8KWV1"/>
<dbReference type="EMBL" id="MRZV01000328">
    <property type="protein sequence ID" value="PIK52445.1"/>
    <property type="molecule type" value="Genomic_DNA"/>
</dbReference>
<accession>A0A2G8KWV1</accession>
<keyword evidence="13" id="KW-1185">Reference proteome</keyword>
<dbReference type="OrthoDB" id="19903at2759"/>
<feature type="domain" description="EGF-like" evidence="11">
    <location>
        <begin position="126"/>
        <end position="168"/>
    </location>
</feature>
<evidence type="ECO:0000256" key="8">
    <source>
        <dbReference type="PROSITE-ProRule" id="PRU00076"/>
    </source>
</evidence>
<dbReference type="InterPro" id="IPR000742">
    <property type="entry name" value="EGF"/>
</dbReference>
<feature type="disulfide bond" evidence="8">
    <location>
        <begin position="482"/>
        <end position="491"/>
    </location>
</feature>
<evidence type="ECO:0000256" key="10">
    <source>
        <dbReference type="SAM" id="Phobius"/>
    </source>
</evidence>
<keyword evidence="7" id="KW-0325">Glycoprotein</keyword>
<evidence type="ECO:0000256" key="9">
    <source>
        <dbReference type="SAM" id="MobiDB-lite"/>
    </source>
</evidence>
<keyword evidence="3 8" id="KW-0245">EGF-like domain</keyword>
<evidence type="ECO:0000256" key="6">
    <source>
        <dbReference type="ARBA" id="ARBA00023157"/>
    </source>
</evidence>
<comment type="caution">
    <text evidence="12">The sequence shown here is derived from an EMBL/GenBank/DDBJ whole genome shotgun (WGS) entry which is preliminary data.</text>
</comment>
<dbReference type="InterPro" id="IPR001881">
    <property type="entry name" value="EGF-like_Ca-bd_dom"/>
</dbReference>
<comment type="subcellular location">
    <subcellularLocation>
        <location evidence="1">Secreted</location>
    </subcellularLocation>
</comment>
<keyword evidence="4" id="KW-0732">Signal</keyword>
<dbReference type="GO" id="GO:0005576">
    <property type="term" value="C:extracellular region"/>
    <property type="evidence" value="ECO:0007669"/>
    <property type="project" value="UniProtKB-SubCell"/>
</dbReference>
<proteinExistence type="predicted"/>
<dbReference type="InterPro" id="IPR000152">
    <property type="entry name" value="EGF-type_Asp/Asn_hydroxyl_site"/>
</dbReference>
<keyword evidence="10" id="KW-0812">Transmembrane</keyword>
<keyword evidence="10" id="KW-0472">Membrane</keyword>
<dbReference type="PANTHER" id="PTHR24039">
    <property type="entry name" value="FIBRILLIN-RELATED"/>
    <property type="match status" value="1"/>
</dbReference>
<dbReference type="InterPro" id="IPR009030">
    <property type="entry name" value="Growth_fac_rcpt_cys_sf"/>
</dbReference>
<dbReference type="STRING" id="307972.A0A2G8KWV1"/>
<dbReference type="Proteomes" id="UP000230750">
    <property type="component" value="Unassembled WGS sequence"/>
</dbReference>
<dbReference type="SUPFAM" id="SSF57184">
    <property type="entry name" value="Growth factor receptor domain"/>
    <property type="match status" value="2"/>
</dbReference>
<dbReference type="SUPFAM" id="SSF57196">
    <property type="entry name" value="EGF/Laminin"/>
    <property type="match status" value="2"/>
</dbReference>
<dbReference type="SMART" id="SM00179">
    <property type="entry name" value="EGF_CA"/>
    <property type="match status" value="7"/>
</dbReference>
<protein>
    <recommendedName>
        <fullName evidence="11">EGF-like domain-containing protein</fullName>
    </recommendedName>
</protein>
<evidence type="ECO:0000256" key="1">
    <source>
        <dbReference type="ARBA" id="ARBA00004613"/>
    </source>
</evidence>
<feature type="domain" description="EGF-like" evidence="11">
    <location>
        <begin position="454"/>
        <end position="492"/>
    </location>
</feature>
<keyword evidence="5" id="KW-0677">Repeat</keyword>
<comment type="caution">
    <text evidence="8">Lacks conserved residue(s) required for the propagation of feature annotation.</text>
</comment>
<evidence type="ECO:0000256" key="3">
    <source>
        <dbReference type="ARBA" id="ARBA00022536"/>
    </source>
</evidence>
<dbReference type="FunFam" id="2.10.25.10:FF:000005">
    <property type="entry name" value="Fibrillin 2"/>
    <property type="match status" value="2"/>
</dbReference>
<keyword evidence="10" id="KW-1133">Transmembrane helix</keyword>
<dbReference type="Gene3D" id="2.10.25.10">
    <property type="entry name" value="Laminin"/>
    <property type="match status" value="7"/>
</dbReference>
<dbReference type="PROSITE" id="PS01187">
    <property type="entry name" value="EGF_CA"/>
    <property type="match status" value="2"/>
</dbReference>
<organism evidence="12 13">
    <name type="scientific">Stichopus japonicus</name>
    <name type="common">Sea cucumber</name>
    <dbReference type="NCBI Taxonomy" id="307972"/>
    <lineage>
        <taxon>Eukaryota</taxon>
        <taxon>Metazoa</taxon>
        <taxon>Echinodermata</taxon>
        <taxon>Eleutherozoa</taxon>
        <taxon>Echinozoa</taxon>
        <taxon>Holothuroidea</taxon>
        <taxon>Aspidochirotacea</taxon>
        <taxon>Aspidochirotida</taxon>
        <taxon>Stichopodidae</taxon>
        <taxon>Apostichopus</taxon>
    </lineage>
</organism>
<keyword evidence="2" id="KW-0964">Secreted</keyword>
<dbReference type="CDD" id="cd00054">
    <property type="entry name" value="EGF_CA"/>
    <property type="match status" value="3"/>
</dbReference>
<dbReference type="InterPro" id="IPR049883">
    <property type="entry name" value="NOTCH1_EGF-like"/>
</dbReference>
<gene>
    <name evidence="12" type="ORF">BSL78_10649</name>
</gene>
<feature type="region of interest" description="Disordered" evidence="9">
    <location>
        <begin position="561"/>
        <end position="641"/>
    </location>
</feature>
<feature type="compositionally biased region" description="Basic and acidic residues" evidence="9">
    <location>
        <begin position="572"/>
        <end position="584"/>
    </location>
</feature>
<dbReference type="PROSITE" id="PS00022">
    <property type="entry name" value="EGF_1"/>
    <property type="match status" value="1"/>
</dbReference>
<dbReference type="SMART" id="SM00181">
    <property type="entry name" value="EGF"/>
    <property type="match status" value="8"/>
</dbReference>
<feature type="domain" description="EGF-like" evidence="11">
    <location>
        <begin position="169"/>
        <end position="209"/>
    </location>
</feature>
<evidence type="ECO:0000256" key="2">
    <source>
        <dbReference type="ARBA" id="ARBA00022525"/>
    </source>
</evidence>
<dbReference type="PROSITE" id="PS01186">
    <property type="entry name" value="EGF_2"/>
    <property type="match status" value="5"/>
</dbReference>
<dbReference type="FunFam" id="2.10.25.10:FF:000014">
    <property type="entry name" value="Latent-transforming growth factor beta-binding protein 3"/>
    <property type="match status" value="1"/>
</dbReference>
<evidence type="ECO:0000313" key="12">
    <source>
        <dbReference type="EMBL" id="PIK52445.1"/>
    </source>
</evidence>
<evidence type="ECO:0000313" key="13">
    <source>
        <dbReference type="Proteomes" id="UP000230750"/>
    </source>
</evidence>
<dbReference type="GO" id="GO:0005509">
    <property type="term" value="F:calcium ion binding"/>
    <property type="evidence" value="ECO:0007669"/>
    <property type="project" value="InterPro"/>
</dbReference>
<evidence type="ECO:0000259" key="11">
    <source>
        <dbReference type="PROSITE" id="PS50026"/>
    </source>
</evidence>
<evidence type="ECO:0000256" key="4">
    <source>
        <dbReference type="ARBA" id="ARBA00022729"/>
    </source>
</evidence>
<keyword evidence="6 8" id="KW-1015">Disulfide bond</keyword>
<feature type="transmembrane region" description="Helical" evidence="10">
    <location>
        <begin position="510"/>
        <end position="536"/>
    </location>
</feature>
<sequence length="641" mass="69855">MMTTLKIKIPTIGVLKLIVDALGHSRVDNNQTRCSTIICSSITDLDECNGQSPCVRTGETCQNTEGSFECVCRDGFNMVGEACADILECNNPGTCPGAKPACTELIGSFRCDCVDGYAEFNGECQDVDECNDVNICNHDPASSCVNSVGSYSCDCVQGYAKNAVDICIDIDECQSGQNPCDLSKQETCENTAGSFTCNCLEGHFRENPTDACIGIDECMSSPCTSQFQVCVDGVSGFTCVCREGYIIINGICQNENECIKPVFPCNSVTEDCRDDEGTFACDCKDGYTRNSNNVCDNINECEQDSLLCSGGNEFCVDTQGSYRCDCIQDHVRSAAGTCNPFLEILLRIIELNGATATFEETLSPMRSTAINGTVCNVMFSIVSTRFPSAIGCNVAKFQRGSLIAHVTILLDDLGLSQNEVLTYLYSQLNDRRYVSGDALDSLVVDNSTTAVTTVRESCTTLSCANGGVCDTVPELLSVDCTCGPTFEGIRCQTPIITPQLPSEAEPLDTIVIVLIAAGGFVFLFLIICCILCIVVCTRRQSPDLHPGNPWVDPIKSRPGFDEVQMEPFSHNDPFDRDYEQESGRRTPNLYGSRNNGYIADEDDIDWSPSFQPQVQPAPRTRIFDSRGIPNQFSSRDYPELY</sequence>
<dbReference type="InterPro" id="IPR018097">
    <property type="entry name" value="EGF_Ca-bd_CS"/>
</dbReference>
<evidence type="ECO:0000256" key="7">
    <source>
        <dbReference type="ARBA" id="ARBA00023180"/>
    </source>
</evidence>
<feature type="domain" description="EGF-like" evidence="11">
    <location>
        <begin position="214"/>
        <end position="253"/>
    </location>
</feature>
<feature type="disulfide bond" evidence="8">
    <location>
        <begin position="136"/>
        <end position="153"/>
    </location>
</feature>
<dbReference type="PROSITE" id="PS50026">
    <property type="entry name" value="EGF_3"/>
    <property type="match status" value="5"/>
</dbReference>
<dbReference type="Pfam" id="PF07645">
    <property type="entry name" value="EGF_CA"/>
    <property type="match status" value="7"/>
</dbReference>
<dbReference type="PROSITE" id="PS00010">
    <property type="entry name" value="ASX_HYDROXYL"/>
    <property type="match status" value="4"/>
</dbReference>
<feature type="disulfide bond" evidence="8">
    <location>
        <begin position="463"/>
        <end position="480"/>
    </location>
</feature>
<evidence type="ECO:0000256" key="5">
    <source>
        <dbReference type="ARBA" id="ARBA00022737"/>
    </source>
</evidence>
<feature type="disulfide bond" evidence="8">
    <location>
        <begin position="180"/>
        <end position="197"/>
    </location>
</feature>
<feature type="domain" description="EGF-like" evidence="11">
    <location>
        <begin position="44"/>
        <end position="84"/>
    </location>
</feature>
<reference evidence="12 13" key="1">
    <citation type="journal article" date="2017" name="PLoS Biol.">
        <title>The sea cucumber genome provides insights into morphological evolution and visceral regeneration.</title>
        <authorList>
            <person name="Zhang X."/>
            <person name="Sun L."/>
            <person name="Yuan J."/>
            <person name="Sun Y."/>
            <person name="Gao Y."/>
            <person name="Zhang L."/>
            <person name="Li S."/>
            <person name="Dai H."/>
            <person name="Hamel J.F."/>
            <person name="Liu C."/>
            <person name="Yu Y."/>
            <person name="Liu S."/>
            <person name="Lin W."/>
            <person name="Guo K."/>
            <person name="Jin S."/>
            <person name="Xu P."/>
            <person name="Storey K.B."/>
            <person name="Huan P."/>
            <person name="Zhang T."/>
            <person name="Zhou Y."/>
            <person name="Zhang J."/>
            <person name="Lin C."/>
            <person name="Li X."/>
            <person name="Xing L."/>
            <person name="Huo D."/>
            <person name="Sun M."/>
            <person name="Wang L."/>
            <person name="Mercier A."/>
            <person name="Li F."/>
            <person name="Yang H."/>
            <person name="Xiang J."/>
        </authorList>
    </citation>
    <scope>NUCLEOTIDE SEQUENCE [LARGE SCALE GENOMIC DNA]</scope>
    <source>
        <strain evidence="12">Shaxun</strain>
        <tissue evidence="12">Muscle</tissue>
    </source>
</reference>
<name>A0A2G8KWV1_STIJA</name>